<dbReference type="RefSeq" id="WP_251912855.1">
    <property type="nucleotide sequence ID" value="NZ_JAMRXG010000006.1"/>
</dbReference>
<comment type="caution">
    <text evidence="2">The sequence shown here is derived from an EMBL/GenBank/DDBJ whole genome shotgun (WGS) entry which is preliminary data.</text>
</comment>
<organism evidence="2 3">
    <name type="scientific">Nocardia pulmonis</name>
    <dbReference type="NCBI Taxonomy" id="2951408"/>
    <lineage>
        <taxon>Bacteria</taxon>
        <taxon>Bacillati</taxon>
        <taxon>Actinomycetota</taxon>
        <taxon>Actinomycetes</taxon>
        <taxon>Mycobacteriales</taxon>
        <taxon>Nocardiaceae</taxon>
        <taxon>Nocardia</taxon>
    </lineage>
</organism>
<evidence type="ECO:0000313" key="3">
    <source>
        <dbReference type="Proteomes" id="UP001139157"/>
    </source>
</evidence>
<proteinExistence type="predicted"/>
<dbReference type="NCBIfam" id="TIGR01913">
    <property type="entry name" value="bet_lambda"/>
    <property type="match status" value="1"/>
</dbReference>
<name>A0A9X2E608_9NOCA</name>
<protein>
    <submittedName>
        <fullName evidence="2">Phage recombination protein Bet</fullName>
    </submittedName>
</protein>
<dbReference type="Pfam" id="PF03837">
    <property type="entry name" value="RecT"/>
    <property type="match status" value="1"/>
</dbReference>
<dbReference type="EMBL" id="JAMRXG010000006">
    <property type="protein sequence ID" value="MCM6774942.1"/>
    <property type="molecule type" value="Genomic_DNA"/>
</dbReference>
<sequence length="407" mass="43906">MTSTDLAVPAAATTELTLRPDQDSFTDVQLAALRQLGVENAPEGDIKLFFHLCQRTGLDPYAKQIYMIGRKTKSTTWHNGEQVDRWVTRYTIQTGIDGYRVTGARIAETRGDDLEFRDPLWCGRDGRWTDVWLDPDNSPAAAKYVIVKNGKQFPATAMYAEYVQMGPSGKQPNAMWSKMPAHMLAKCAEAAAWRRAYPHDFSGLVLEDAAHTVIDADIESPARRPAPRHGVAGLRAAVGLTAPPANEHPEAGAELPLDNPPPADSAQHKTLSSLLDEAGYKTPARKRAYLSELIGRPIKSARELTAAEATQLIDTLAGAAHAAAAPAVAENPKATPAQVKALENALIGEAVHDEAQRLDWVRNAVHNPDLASMAELTGEQAEAMTRFLLDAQAADAHPATADSSGTS</sequence>
<gene>
    <name evidence="2" type="primary">bet</name>
    <name evidence="2" type="ORF">NDR86_15815</name>
</gene>
<keyword evidence="3" id="KW-1185">Reference proteome</keyword>
<evidence type="ECO:0000313" key="2">
    <source>
        <dbReference type="EMBL" id="MCM6774942.1"/>
    </source>
</evidence>
<dbReference type="GO" id="GO:0006310">
    <property type="term" value="P:DNA recombination"/>
    <property type="evidence" value="ECO:0007669"/>
    <property type="project" value="InterPro"/>
</dbReference>
<dbReference type="GO" id="GO:0003677">
    <property type="term" value="F:DNA binding"/>
    <property type="evidence" value="ECO:0007669"/>
    <property type="project" value="InterPro"/>
</dbReference>
<dbReference type="AlphaFoldDB" id="A0A9X2E608"/>
<accession>A0A9X2E608</accession>
<evidence type="ECO:0000256" key="1">
    <source>
        <dbReference type="SAM" id="MobiDB-lite"/>
    </source>
</evidence>
<dbReference type="InterPro" id="IPR018330">
    <property type="entry name" value="RecT_fam"/>
</dbReference>
<feature type="region of interest" description="Disordered" evidence="1">
    <location>
        <begin position="242"/>
        <end position="269"/>
    </location>
</feature>
<dbReference type="InterPro" id="IPR010183">
    <property type="entry name" value="Phage_lambda_Bet"/>
</dbReference>
<dbReference type="Proteomes" id="UP001139157">
    <property type="component" value="Unassembled WGS sequence"/>
</dbReference>
<reference evidence="2" key="1">
    <citation type="submission" date="2022-06" db="EMBL/GenBank/DDBJ databases">
        <title>Novel species in genus nocardia.</title>
        <authorList>
            <person name="Li F."/>
        </authorList>
    </citation>
    <scope>NUCLEOTIDE SEQUENCE</scope>
    <source>
        <strain evidence="2">CDC141</strain>
    </source>
</reference>